<dbReference type="SUPFAM" id="SSF48619">
    <property type="entry name" value="Phospholipase A2, PLA2"/>
    <property type="match status" value="1"/>
</dbReference>
<name>A0A179F668_METCM</name>
<organism evidence="2 3">
    <name type="scientific">Pochonia chlamydosporia 170</name>
    <dbReference type="NCBI Taxonomy" id="1380566"/>
    <lineage>
        <taxon>Eukaryota</taxon>
        <taxon>Fungi</taxon>
        <taxon>Dikarya</taxon>
        <taxon>Ascomycota</taxon>
        <taxon>Pezizomycotina</taxon>
        <taxon>Sordariomycetes</taxon>
        <taxon>Hypocreomycetidae</taxon>
        <taxon>Hypocreales</taxon>
        <taxon>Clavicipitaceae</taxon>
        <taxon>Pochonia</taxon>
    </lineage>
</organism>
<dbReference type="Pfam" id="PF09056">
    <property type="entry name" value="Phospholip_A2_3"/>
    <property type="match status" value="1"/>
</dbReference>
<gene>
    <name evidence="2" type="ORF">VFPPC_01959</name>
</gene>
<keyword evidence="1" id="KW-0732">Signal</keyword>
<dbReference type="Proteomes" id="UP000078397">
    <property type="component" value="Unassembled WGS sequence"/>
</dbReference>
<dbReference type="GeneID" id="28845685"/>
<dbReference type="EMBL" id="LSBJ02000001">
    <property type="protein sequence ID" value="OAQ60918.1"/>
    <property type="molecule type" value="Genomic_DNA"/>
</dbReference>
<reference evidence="2 3" key="1">
    <citation type="journal article" date="2016" name="PLoS Pathog.">
        <title>Biosynthesis of antibiotic leucinostatins in bio-control fungus Purpureocillium lilacinum and their inhibition on phytophthora revealed by genome mining.</title>
        <authorList>
            <person name="Wang G."/>
            <person name="Liu Z."/>
            <person name="Lin R."/>
            <person name="Li E."/>
            <person name="Mao Z."/>
            <person name="Ling J."/>
            <person name="Yang Y."/>
            <person name="Yin W.B."/>
            <person name="Xie B."/>
        </authorList>
    </citation>
    <scope>NUCLEOTIDE SEQUENCE [LARGE SCALE GENOMIC DNA]</scope>
    <source>
        <strain evidence="2">170</strain>
    </source>
</reference>
<feature type="signal peptide" evidence="1">
    <location>
        <begin position="1"/>
        <end position="19"/>
    </location>
</feature>
<evidence type="ECO:0000256" key="1">
    <source>
        <dbReference type="SAM" id="SignalP"/>
    </source>
</evidence>
<dbReference type="InterPro" id="IPR036444">
    <property type="entry name" value="PLipase_A2_dom_sf"/>
</dbReference>
<dbReference type="GO" id="GO:0006644">
    <property type="term" value="P:phospholipid metabolic process"/>
    <property type="evidence" value="ECO:0007669"/>
    <property type="project" value="InterPro"/>
</dbReference>
<dbReference type="AlphaFoldDB" id="A0A179F668"/>
<evidence type="ECO:0000313" key="3">
    <source>
        <dbReference type="Proteomes" id="UP000078397"/>
    </source>
</evidence>
<evidence type="ECO:0008006" key="4">
    <source>
        <dbReference type="Google" id="ProtNLM"/>
    </source>
</evidence>
<keyword evidence="3" id="KW-1185">Reference proteome</keyword>
<comment type="caution">
    <text evidence="2">The sequence shown here is derived from an EMBL/GenBank/DDBJ whole genome shotgun (WGS) entry which is preliminary data.</text>
</comment>
<dbReference type="RefSeq" id="XP_018138727.1">
    <property type="nucleotide sequence ID" value="XM_018281691.1"/>
</dbReference>
<dbReference type="OrthoDB" id="5120271at2759"/>
<accession>A0A179F668</accession>
<dbReference type="GO" id="GO:0004623">
    <property type="term" value="F:phospholipase A2 activity"/>
    <property type="evidence" value="ECO:0007669"/>
    <property type="project" value="InterPro"/>
</dbReference>
<evidence type="ECO:0000313" key="2">
    <source>
        <dbReference type="EMBL" id="OAQ60918.1"/>
    </source>
</evidence>
<sequence length="169" mass="19202">MKAVICVLVTLAAVSGASPSPSFLRQEDSRCTDAGKIAEVDRLLFQVDMATFTKVRDAKNPSCLDWSSDGCSHSPDKPSGFDFKPCCRRHDFGYRNAKAQNRCSHNLRKRIDQNLKEDMLRVCGSLSRRWSWPWGKSHRKKCESWAENYYDGVRNWGRGSCGPRVPDKI</sequence>
<dbReference type="KEGG" id="pchm:VFPPC_01959"/>
<dbReference type="InterPro" id="IPR015141">
    <property type="entry name" value="PLipase_A2_prok/fun"/>
</dbReference>
<protein>
    <recommendedName>
        <fullName evidence="4">Phospholipase A2</fullName>
    </recommendedName>
</protein>
<proteinExistence type="predicted"/>
<feature type="chain" id="PRO_5008101300" description="Phospholipase A2" evidence="1">
    <location>
        <begin position="20"/>
        <end position="169"/>
    </location>
</feature>
<dbReference type="GO" id="GO:0050482">
    <property type="term" value="P:arachidonate secretion"/>
    <property type="evidence" value="ECO:0007669"/>
    <property type="project" value="InterPro"/>
</dbReference>
<dbReference type="Gene3D" id="1.20.90.10">
    <property type="entry name" value="Phospholipase A2 domain"/>
    <property type="match status" value="1"/>
</dbReference>